<gene>
    <name evidence="1" type="ORF">ANN_00543</name>
</gene>
<dbReference type="EMBL" id="JAJSOF020000003">
    <property type="protein sequence ID" value="KAJ4449148.1"/>
    <property type="molecule type" value="Genomic_DNA"/>
</dbReference>
<name>A0ABQ8TTH9_PERAM</name>
<proteinExistence type="predicted"/>
<organism evidence="1 2">
    <name type="scientific">Periplaneta americana</name>
    <name type="common">American cockroach</name>
    <name type="synonym">Blatta americana</name>
    <dbReference type="NCBI Taxonomy" id="6978"/>
    <lineage>
        <taxon>Eukaryota</taxon>
        <taxon>Metazoa</taxon>
        <taxon>Ecdysozoa</taxon>
        <taxon>Arthropoda</taxon>
        <taxon>Hexapoda</taxon>
        <taxon>Insecta</taxon>
        <taxon>Pterygota</taxon>
        <taxon>Neoptera</taxon>
        <taxon>Polyneoptera</taxon>
        <taxon>Dictyoptera</taxon>
        <taxon>Blattodea</taxon>
        <taxon>Blattoidea</taxon>
        <taxon>Blattidae</taxon>
        <taxon>Blattinae</taxon>
        <taxon>Periplaneta</taxon>
    </lineage>
</organism>
<keyword evidence="2" id="KW-1185">Reference proteome</keyword>
<evidence type="ECO:0000313" key="1">
    <source>
        <dbReference type="EMBL" id="KAJ4449148.1"/>
    </source>
</evidence>
<comment type="caution">
    <text evidence="1">The sequence shown here is derived from an EMBL/GenBank/DDBJ whole genome shotgun (WGS) entry which is preliminary data.</text>
</comment>
<evidence type="ECO:0000313" key="2">
    <source>
        <dbReference type="Proteomes" id="UP001148838"/>
    </source>
</evidence>
<accession>A0ABQ8TTH9</accession>
<protein>
    <submittedName>
        <fullName evidence="1">Uncharacterized protein</fullName>
    </submittedName>
</protein>
<reference evidence="1 2" key="1">
    <citation type="journal article" date="2022" name="Allergy">
        <title>Genome assembly and annotation of Periplaneta americana reveal a comprehensive cockroach allergen profile.</title>
        <authorList>
            <person name="Wang L."/>
            <person name="Xiong Q."/>
            <person name="Saelim N."/>
            <person name="Wang L."/>
            <person name="Nong W."/>
            <person name="Wan A.T."/>
            <person name="Shi M."/>
            <person name="Liu X."/>
            <person name="Cao Q."/>
            <person name="Hui J.H.L."/>
            <person name="Sookrung N."/>
            <person name="Leung T.F."/>
            <person name="Tungtrongchitr A."/>
            <person name="Tsui S.K.W."/>
        </authorList>
    </citation>
    <scope>NUCLEOTIDE SEQUENCE [LARGE SCALE GENOMIC DNA]</scope>
    <source>
        <strain evidence="1">PWHHKU_190912</strain>
    </source>
</reference>
<sequence length="117" mass="13344">MAGLCEGGNEPAGYLKAICKITNPSLVQRHTRTRLYKTLARLVLRYGSEAWTLRKCDDMTKVSFCTKKNKWAILLSTMYHDNADDEHHPEEKPEIVKFYSLNKDDVDASIELPQSAL</sequence>
<dbReference type="Proteomes" id="UP001148838">
    <property type="component" value="Unassembled WGS sequence"/>
</dbReference>